<keyword evidence="1" id="KW-0813">Transport</keyword>
<keyword evidence="1" id="KW-0406">Ion transport</keyword>
<evidence type="ECO:0000313" key="3">
    <source>
        <dbReference type="EMBL" id="AIM41343.1"/>
    </source>
</evidence>
<dbReference type="EMBL" id="KM433674">
    <property type="protein sequence ID" value="AIM41343.1"/>
    <property type="molecule type" value="Genomic_DNA"/>
</dbReference>
<dbReference type="InterPro" id="IPR000595">
    <property type="entry name" value="cNMP-bd_dom"/>
</dbReference>
<dbReference type="CDD" id="cd00038">
    <property type="entry name" value="CAP_ED"/>
    <property type="match status" value="1"/>
</dbReference>
<dbReference type="Pfam" id="PF00027">
    <property type="entry name" value="cNMP_binding"/>
    <property type="match status" value="1"/>
</dbReference>
<dbReference type="GO" id="GO:0005221">
    <property type="term" value="F:intracellularly cyclic nucleotide-activated monoatomic cation channel activity"/>
    <property type="evidence" value="ECO:0007669"/>
    <property type="project" value="InterPro"/>
</dbReference>
<dbReference type="AlphaFoldDB" id="A0A088F9N4"/>
<dbReference type="Gene3D" id="2.60.120.10">
    <property type="entry name" value="Jelly Rolls"/>
    <property type="match status" value="1"/>
</dbReference>
<dbReference type="PANTHER" id="PTHR45638:SF11">
    <property type="entry name" value="CYCLIC NUCLEOTIDE-GATED CATION CHANNEL SUBUNIT A"/>
    <property type="match status" value="1"/>
</dbReference>
<gene>
    <name evidence="3" type="ORF">Mcas_0748</name>
</gene>
<name>A0A088F9N4_9BACT</name>
<evidence type="ECO:0000256" key="1">
    <source>
        <dbReference type="ARBA" id="ARBA00023286"/>
    </source>
</evidence>
<dbReference type="PANTHER" id="PTHR45638">
    <property type="entry name" value="CYCLIC NUCLEOTIDE-GATED CATION CHANNEL SUBUNIT A"/>
    <property type="match status" value="1"/>
</dbReference>
<protein>
    <submittedName>
        <fullName evidence="3">Putative transcriptional regulator, Crp/Fnr family</fullName>
    </submittedName>
</protein>
<dbReference type="PROSITE" id="PS50042">
    <property type="entry name" value="CNMP_BINDING_3"/>
    <property type="match status" value="1"/>
</dbReference>
<accession>A0A088F9N4</accession>
<dbReference type="SUPFAM" id="SSF51206">
    <property type="entry name" value="cAMP-binding domain-like"/>
    <property type="match status" value="1"/>
</dbReference>
<evidence type="ECO:0000259" key="2">
    <source>
        <dbReference type="PROSITE" id="PS50042"/>
    </source>
</evidence>
<dbReference type="OrthoDB" id="9810708at2"/>
<feature type="domain" description="Cyclic nucleotide-binding" evidence="2">
    <location>
        <begin position="12"/>
        <end position="156"/>
    </location>
</feature>
<proteinExistence type="predicted"/>
<reference evidence="3" key="1">
    <citation type="journal article" date="2014" name="ISME J.">
        <title>Genomic insights into the uncultured genus 'Candidatus Magnetobacterium' in the phylum Nitrospirae.</title>
        <authorList>
            <person name="Lin W."/>
            <person name="Deng A."/>
            <person name="Wang Z."/>
            <person name="Li Y."/>
            <person name="Wen T."/>
            <person name="Wu L.F."/>
            <person name="Wu M."/>
            <person name="Pan Y."/>
        </authorList>
    </citation>
    <scope>NUCLEOTIDE SEQUENCE</scope>
    <source>
        <strain evidence="3">MYR-1</strain>
    </source>
</reference>
<keyword evidence="1" id="KW-0407">Ion channel</keyword>
<dbReference type="GO" id="GO:0044877">
    <property type="term" value="F:protein-containing complex binding"/>
    <property type="evidence" value="ECO:0007669"/>
    <property type="project" value="TreeGrafter"/>
</dbReference>
<dbReference type="InterPro" id="IPR050866">
    <property type="entry name" value="CNG_cation_channel"/>
</dbReference>
<dbReference type="InterPro" id="IPR018490">
    <property type="entry name" value="cNMP-bd_dom_sf"/>
</dbReference>
<dbReference type="SMART" id="SM00100">
    <property type="entry name" value="cNMP"/>
    <property type="match status" value="1"/>
</dbReference>
<dbReference type="RefSeq" id="WP_040335352.1">
    <property type="nucleotide sequence ID" value="NZ_JMFO01000016.1"/>
</dbReference>
<keyword evidence="1" id="KW-1071">Ligand-gated ion channel</keyword>
<dbReference type="InterPro" id="IPR014710">
    <property type="entry name" value="RmlC-like_jellyroll"/>
</dbReference>
<sequence length="175" mass="19707">MALVDELVKQSLFEGLDAEEVGKLASYIEDRKYTKGGFVFKEGDPTSGIYMVSSGKVEIKRKLQLDTKTKMLIMLRNIQSDEVRHTSHGWENRFATIEEGQFFGELSVIENRKKHSAEAVAVQDSHLFLLKADVFSELEVLSPTIMVKVMRAIAKNMSANARLLDKRILKVLMGG</sequence>
<organism evidence="3">
    <name type="scientific">Candidatus Magnetobacterium casense</name>
    <dbReference type="NCBI Taxonomy" id="1455061"/>
    <lineage>
        <taxon>Bacteria</taxon>
        <taxon>Pseudomonadati</taxon>
        <taxon>Nitrospirota</taxon>
        <taxon>Thermodesulfovibrionia</taxon>
        <taxon>Thermodesulfovibrionales</taxon>
        <taxon>Candidatus Magnetobacteriaceae</taxon>
        <taxon>Candidatus Magnetobacterium</taxon>
    </lineage>
</organism>